<evidence type="ECO:0000313" key="1">
    <source>
        <dbReference type="EMBL" id="RAQ29707.1"/>
    </source>
</evidence>
<evidence type="ECO:0000313" key="2">
    <source>
        <dbReference type="Proteomes" id="UP000249377"/>
    </source>
</evidence>
<organism evidence="1 2">
    <name type="scientific">Hydrogeniiclostridium mannosilyticum</name>
    <dbReference type="NCBI Taxonomy" id="2764322"/>
    <lineage>
        <taxon>Bacteria</taxon>
        <taxon>Bacillati</taxon>
        <taxon>Bacillota</taxon>
        <taxon>Clostridia</taxon>
        <taxon>Eubacteriales</taxon>
        <taxon>Acutalibacteraceae</taxon>
        <taxon>Hydrogeniiclostridium</taxon>
    </lineage>
</organism>
<comment type="caution">
    <text evidence="1">The sequence shown here is derived from an EMBL/GenBank/DDBJ whole genome shotgun (WGS) entry which is preliminary data.</text>
</comment>
<name>A0A328UD08_9FIRM</name>
<reference evidence="1 2" key="1">
    <citation type="submission" date="2018-06" db="EMBL/GenBank/DDBJ databases">
        <title>Noncontiguous genome sequence of Ruminococcaceae bacterium ASD2818.</title>
        <authorList>
            <person name="Chaplin A.V."/>
            <person name="Sokolova S.R."/>
            <person name="Kochetkova T.O."/>
            <person name="Goltsov A.Y."/>
            <person name="Trofimov D.Y."/>
            <person name="Efimov B.A."/>
        </authorList>
    </citation>
    <scope>NUCLEOTIDE SEQUENCE [LARGE SCALE GENOMIC DNA]</scope>
    <source>
        <strain evidence="1 2">ASD2818</strain>
    </source>
</reference>
<dbReference type="Proteomes" id="UP000249377">
    <property type="component" value="Unassembled WGS sequence"/>
</dbReference>
<dbReference type="EMBL" id="QLYR01000002">
    <property type="protein sequence ID" value="RAQ29707.1"/>
    <property type="molecule type" value="Genomic_DNA"/>
</dbReference>
<keyword evidence="2" id="KW-1185">Reference proteome</keyword>
<accession>A0A328UD08</accession>
<proteinExistence type="predicted"/>
<protein>
    <submittedName>
        <fullName evidence="1">Uncharacterized protein</fullName>
    </submittedName>
</protein>
<dbReference type="AlphaFoldDB" id="A0A328UD08"/>
<sequence length="115" mass="12599">MRGRRRPPASRFARTRPGWLVGREDTNPYNQRTAAILEEFAGMGIAASKGNTVFPSGNALKYLSAYFDRERTYTSPYAEDPTDIRALCVSPDGGVLGGNICRADILDILNGYNPA</sequence>
<gene>
    <name evidence="1" type="ORF">DPQ25_05265</name>
</gene>